<dbReference type="Proteomes" id="UP000663860">
    <property type="component" value="Unassembled WGS sequence"/>
</dbReference>
<dbReference type="InterPro" id="IPR016197">
    <property type="entry name" value="Chromo-like_dom_sf"/>
</dbReference>
<dbReference type="InterPro" id="IPR023779">
    <property type="entry name" value="Chromodomain_CS"/>
</dbReference>
<dbReference type="InterPro" id="IPR017984">
    <property type="entry name" value="Chromo_dom_subgr"/>
</dbReference>
<dbReference type="Pfam" id="PF00385">
    <property type="entry name" value="Chromo"/>
    <property type="match status" value="1"/>
</dbReference>
<dbReference type="GO" id="GO:0000792">
    <property type="term" value="C:heterochromatin"/>
    <property type="evidence" value="ECO:0007669"/>
    <property type="project" value="UniProtKB-ARBA"/>
</dbReference>
<evidence type="ECO:0000313" key="7">
    <source>
        <dbReference type="Proteomes" id="UP000663860"/>
    </source>
</evidence>
<dbReference type="EMBL" id="CAJOBB010000600">
    <property type="protein sequence ID" value="CAF3713778.1"/>
    <property type="molecule type" value="Genomic_DNA"/>
</dbReference>
<evidence type="ECO:0000256" key="3">
    <source>
        <dbReference type="SAM" id="MobiDB-lite"/>
    </source>
</evidence>
<dbReference type="PRINTS" id="PR00504">
    <property type="entry name" value="CHROMODOMAIN"/>
</dbReference>
<feature type="compositionally biased region" description="Polar residues" evidence="3">
    <location>
        <begin position="91"/>
        <end position="116"/>
    </location>
</feature>
<feature type="region of interest" description="Disordered" evidence="3">
    <location>
        <begin position="87"/>
        <end position="126"/>
    </location>
</feature>
<dbReference type="InterPro" id="IPR000953">
    <property type="entry name" value="Chromo/chromo_shadow_dom"/>
</dbReference>
<dbReference type="SUPFAM" id="SSF54160">
    <property type="entry name" value="Chromo domain-like"/>
    <property type="match status" value="2"/>
</dbReference>
<accession>A0A814GAE2</accession>
<gene>
    <name evidence="5" type="ORF">IZO911_LOCUS17273</name>
    <name evidence="6" type="ORF">KXQ929_LOCUS11923</name>
</gene>
<organism evidence="5 7">
    <name type="scientific">Adineta steineri</name>
    <dbReference type="NCBI Taxonomy" id="433720"/>
    <lineage>
        <taxon>Eukaryota</taxon>
        <taxon>Metazoa</taxon>
        <taxon>Spiralia</taxon>
        <taxon>Gnathifera</taxon>
        <taxon>Rotifera</taxon>
        <taxon>Eurotatoria</taxon>
        <taxon>Bdelloidea</taxon>
        <taxon>Adinetida</taxon>
        <taxon>Adinetidae</taxon>
        <taxon>Adineta</taxon>
    </lineage>
</organism>
<dbReference type="InterPro" id="IPR008251">
    <property type="entry name" value="Chromo_shadow_dom"/>
</dbReference>
<evidence type="ECO:0000313" key="5">
    <source>
        <dbReference type="EMBL" id="CAF0994177.1"/>
    </source>
</evidence>
<dbReference type="InterPro" id="IPR051219">
    <property type="entry name" value="Heterochromatin_chromo-domain"/>
</dbReference>
<dbReference type="FunFam" id="2.40.50.40:FF:000007">
    <property type="entry name" value="Chromobox protein homolog 1"/>
    <property type="match status" value="1"/>
</dbReference>
<name>A0A814GAE2_9BILA</name>
<dbReference type="Gene3D" id="2.40.50.40">
    <property type="match status" value="2"/>
</dbReference>
<comment type="subcellular location">
    <subcellularLocation>
        <location evidence="1">Nucleus</location>
    </subcellularLocation>
</comment>
<dbReference type="SMART" id="SM00298">
    <property type="entry name" value="CHROMO"/>
    <property type="match status" value="2"/>
</dbReference>
<evidence type="ECO:0000256" key="2">
    <source>
        <dbReference type="ARBA" id="ARBA00023242"/>
    </source>
</evidence>
<dbReference type="CDD" id="cd00034">
    <property type="entry name" value="CSD"/>
    <property type="match status" value="1"/>
</dbReference>
<dbReference type="PROSITE" id="PS00598">
    <property type="entry name" value="CHROMO_1"/>
    <property type="match status" value="1"/>
</dbReference>
<keyword evidence="2" id="KW-0539">Nucleus</keyword>
<feature type="compositionally biased region" description="Basic and acidic residues" evidence="3">
    <location>
        <begin position="1"/>
        <end position="15"/>
    </location>
</feature>
<evidence type="ECO:0000259" key="4">
    <source>
        <dbReference type="PROSITE" id="PS50013"/>
    </source>
</evidence>
<dbReference type="InterPro" id="IPR023780">
    <property type="entry name" value="Chromo_domain"/>
</dbReference>
<dbReference type="Proteomes" id="UP000663868">
    <property type="component" value="Unassembled WGS sequence"/>
</dbReference>
<dbReference type="GO" id="GO:0005634">
    <property type="term" value="C:nucleus"/>
    <property type="evidence" value="ECO:0007669"/>
    <property type="project" value="UniProtKB-SubCell"/>
</dbReference>
<dbReference type="SMART" id="SM00300">
    <property type="entry name" value="ChSh"/>
    <property type="match status" value="1"/>
</dbReference>
<reference evidence="5" key="1">
    <citation type="submission" date="2021-02" db="EMBL/GenBank/DDBJ databases">
        <authorList>
            <person name="Nowell W R."/>
        </authorList>
    </citation>
    <scope>NUCLEOTIDE SEQUENCE</scope>
</reference>
<comment type="caution">
    <text evidence="5">The sequence shown here is derived from an EMBL/GenBank/DDBJ whole genome shotgun (WGS) entry which is preliminary data.</text>
</comment>
<feature type="compositionally biased region" description="Low complexity" evidence="3">
    <location>
        <begin position="19"/>
        <end position="28"/>
    </location>
</feature>
<evidence type="ECO:0000256" key="1">
    <source>
        <dbReference type="ARBA" id="ARBA00004123"/>
    </source>
</evidence>
<dbReference type="PANTHER" id="PTHR22812">
    <property type="entry name" value="CHROMOBOX PROTEIN"/>
    <property type="match status" value="1"/>
</dbReference>
<sequence>MGRRLSDTKDDKSSEKQTTNDSASSTDSNLDEEEFVVEKILKMRTTKKGKVQYLLKWKGFPDSENTWEPAENLECPELIAAYMAEQKEKQQTPTTNGKRSHSNISTDEVNNNSSPTKRPRIELEQTGYNRGLVPETLMGATDIYDGELMFLVKWKGVAKPELVPSRIVNKQSAQLVIKFYEDRLTWNSTTASNNNNKNV</sequence>
<dbReference type="EMBL" id="CAJNOE010000160">
    <property type="protein sequence ID" value="CAF0994177.1"/>
    <property type="molecule type" value="Genomic_DNA"/>
</dbReference>
<dbReference type="PROSITE" id="PS50013">
    <property type="entry name" value="CHROMO_2"/>
    <property type="match status" value="2"/>
</dbReference>
<feature type="domain" description="Chromo" evidence="4">
    <location>
        <begin position="132"/>
        <end position="191"/>
    </location>
</feature>
<dbReference type="Pfam" id="PF01393">
    <property type="entry name" value="Chromo_shadow"/>
    <property type="match status" value="1"/>
</dbReference>
<feature type="region of interest" description="Disordered" evidence="3">
    <location>
        <begin position="1"/>
        <end position="34"/>
    </location>
</feature>
<feature type="domain" description="Chromo" evidence="4">
    <location>
        <begin position="35"/>
        <end position="94"/>
    </location>
</feature>
<protein>
    <recommendedName>
        <fullName evidence="4">Chromo domain-containing protein</fullName>
    </recommendedName>
</protein>
<evidence type="ECO:0000313" key="6">
    <source>
        <dbReference type="EMBL" id="CAF3713778.1"/>
    </source>
</evidence>
<proteinExistence type="predicted"/>
<dbReference type="AlphaFoldDB" id="A0A814GAE2"/>